<accession>A0A1H7CJ06</accession>
<reference evidence="3" key="1">
    <citation type="submission" date="2016-10" db="EMBL/GenBank/DDBJ databases">
        <authorList>
            <person name="Varghese N."/>
            <person name="Submissions S."/>
        </authorList>
    </citation>
    <scope>NUCLEOTIDE SEQUENCE [LARGE SCALE GENOMIC DNA]</scope>
    <source>
        <strain evidence="3">DSM 2179</strain>
    </source>
</reference>
<feature type="region of interest" description="Disordered" evidence="1">
    <location>
        <begin position="197"/>
        <end position="221"/>
    </location>
</feature>
<gene>
    <name evidence="2" type="ORF">SAMN05660742_12259</name>
</gene>
<protein>
    <submittedName>
        <fullName evidence="2">Uncharacterized protein</fullName>
    </submittedName>
</protein>
<evidence type="ECO:0000256" key="1">
    <source>
        <dbReference type="SAM" id="MobiDB-lite"/>
    </source>
</evidence>
<dbReference type="Proteomes" id="UP000199662">
    <property type="component" value="Unassembled WGS sequence"/>
</dbReference>
<dbReference type="EMBL" id="FNZK01000022">
    <property type="protein sequence ID" value="SEJ89669.1"/>
    <property type="molecule type" value="Genomic_DNA"/>
</dbReference>
<dbReference type="STRING" id="84035.SAMN05660742_12259"/>
<evidence type="ECO:0000313" key="2">
    <source>
        <dbReference type="EMBL" id="SEJ89669.1"/>
    </source>
</evidence>
<dbReference type="AlphaFoldDB" id="A0A1H7CJ06"/>
<dbReference type="RefSeq" id="WP_091834824.1">
    <property type="nucleotide sequence ID" value="NZ_FNZK01000022.1"/>
</dbReference>
<proteinExistence type="predicted"/>
<keyword evidence="3" id="KW-1185">Reference proteome</keyword>
<name>A0A1H7CJ06_9FIRM</name>
<sequence length="221" mass="25816">MTEYADEKIRRVINQAEEQAQIDNQNIYEGITVTDKYYEFEEMAFFDDTLKIQIPINFIDMPDEFARLKYLSSDRPQIIKTDDTGSINITMNLVPQNIEDQQILEVKEGVKSLLKQLNPSYLFLEEGVETIEEKTVGFFEFKSPTVDDSLFNLMFFVELNHNVMMGGFNSPYSQHVAWRPIARQIMQSIRISPKTVETVADNPDPRRDKQVMDSMSMKKRY</sequence>
<organism evidence="2 3">
    <name type="scientific">Propionispira arboris</name>
    <dbReference type="NCBI Taxonomy" id="84035"/>
    <lineage>
        <taxon>Bacteria</taxon>
        <taxon>Bacillati</taxon>
        <taxon>Bacillota</taxon>
        <taxon>Negativicutes</taxon>
        <taxon>Selenomonadales</taxon>
        <taxon>Selenomonadaceae</taxon>
        <taxon>Propionispira</taxon>
    </lineage>
</organism>
<evidence type="ECO:0000313" key="3">
    <source>
        <dbReference type="Proteomes" id="UP000199662"/>
    </source>
</evidence>